<evidence type="ECO:0000313" key="5">
    <source>
        <dbReference type="Proteomes" id="UP000001542"/>
    </source>
</evidence>
<dbReference type="SMR" id="A2E2P8"/>
<dbReference type="SUPFAM" id="SSF48403">
    <property type="entry name" value="Ankyrin repeat"/>
    <property type="match status" value="1"/>
</dbReference>
<keyword evidence="2 3" id="KW-0040">ANK repeat</keyword>
<dbReference type="InParanoid" id="A2E2P8"/>
<keyword evidence="1" id="KW-0677">Repeat</keyword>
<dbReference type="InterPro" id="IPR051070">
    <property type="entry name" value="NF-kappa-B_inhibitor"/>
</dbReference>
<reference evidence="4" key="2">
    <citation type="journal article" date="2007" name="Science">
        <title>Draft genome sequence of the sexually transmitted pathogen Trichomonas vaginalis.</title>
        <authorList>
            <person name="Carlton J.M."/>
            <person name="Hirt R.P."/>
            <person name="Silva J.C."/>
            <person name="Delcher A.L."/>
            <person name="Schatz M."/>
            <person name="Zhao Q."/>
            <person name="Wortman J.R."/>
            <person name="Bidwell S.L."/>
            <person name="Alsmark U.C.M."/>
            <person name="Besteiro S."/>
            <person name="Sicheritz-Ponten T."/>
            <person name="Noel C.J."/>
            <person name="Dacks J.B."/>
            <person name="Foster P.G."/>
            <person name="Simillion C."/>
            <person name="Van de Peer Y."/>
            <person name="Miranda-Saavedra D."/>
            <person name="Barton G.J."/>
            <person name="Westrop G.D."/>
            <person name="Mueller S."/>
            <person name="Dessi D."/>
            <person name="Fiori P.L."/>
            <person name="Ren Q."/>
            <person name="Paulsen I."/>
            <person name="Zhang H."/>
            <person name="Bastida-Corcuera F.D."/>
            <person name="Simoes-Barbosa A."/>
            <person name="Brown M.T."/>
            <person name="Hayes R.D."/>
            <person name="Mukherjee M."/>
            <person name="Okumura C.Y."/>
            <person name="Schneider R."/>
            <person name="Smith A.J."/>
            <person name="Vanacova S."/>
            <person name="Villalvazo M."/>
            <person name="Haas B.J."/>
            <person name="Pertea M."/>
            <person name="Feldblyum T.V."/>
            <person name="Utterback T.R."/>
            <person name="Shu C.L."/>
            <person name="Osoegawa K."/>
            <person name="de Jong P.J."/>
            <person name="Hrdy I."/>
            <person name="Horvathova L."/>
            <person name="Zubacova Z."/>
            <person name="Dolezal P."/>
            <person name="Malik S.B."/>
            <person name="Logsdon J.M. Jr."/>
            <person name="Henze K."/>
            <person name="Gupta A."/>
            <person name="Wang C.C."/>
            <person name="Dunne R.L."/>
            <person name="Upcroft J.A."/>
            <person name="Upcroft P."/>
            <person name="White O."/>
            <person name="Salzberg S.L."/>
            <person name="Tang P."/>
            <person name="Chiu C.-H."/>
            <person name="Lee Y.-S."/>
            <person name="Embley T.M."/>
            <person name="Coombs G.H."/>
            <person name="Mottram J.C."/>
            <person name="Tachezy J."/>
            <person name="Fraser-Liggett C.M."/>
            <person name="Johnson P.J."/>
        </authorList>
    </citation>
    <scope>NUCLEOTIDE SEQUENCE [LARGE SCALE GENOMIC DNA]</scope>
    <source>
        <strain evidence="4">G3</strain>
    </source>
</reference>
<protein>
    <submittedName>
        <fullName evidence="4">Ankyrin repeat protein, putative</fullName>
    </submittedName>
</protein>
<dbReference type="Gene3D" id="1.25.40.20">
    <property type="entry name" value="Ankyrin repeat-containing domain"/>
    <property type="match status" value="1"/>
</dbReference>
<feature type="repeat" description="ANK" evidence="3">
    <location>
        <begin position="195"/>
        <end position="223"/>
    </location>
</feature>
<reference evidence="4" key="1">
    <citation type="submission" date="2006-10" db="EMBL/GenBank/DDBJ databases">
        <authorList>
            <person name="Amadeo P."/>
            <person name="Zhao Q."/>
            <person name="Wortman J."/>
            <person name="Fraser-Liggett C."/>
            <person name="Carlton J."/>
        </authorList>
    </citation>
    <scope>NUCLEOTIDE SEQUENCE</scope>
    <source>
        <strain evidence="4">G3</strain>
    </source>
</reference>
<gene>
    <name evidence="4" type="ORF">TVAG_212580</name>
</gene>
<evidence type="ECO:0000256" key="3">
    <source>
        <dbReference type="PROSITE-ProRule" id="PRU00023"/>
    </source>
</evidence>
<accession>A2E2P8</accession>
<sequence length="278" mass="30839">MNIQMLVYLISNGLSFDNSHSNRYFPLHAAARTSLPELVMYVMDNSLIPVNQPDLTNDNSTALLESSIHGFTRVVVWLLEHGGDPHVLRKRDQMTPLHFAARNGDLKMMNAFIEYKAKPMPISKKGKTPLHYAAEQGSKDMLLILTKNKPNLNVTPEGKETPLDIAVRKSDGNFVSALLARGIDPNPVHDKILPPLYVAVKENMEDIVAMLIMAGANVNSYASDGKKLRTPLHAACSKGLVDLTRFLIENGADKDAKDSDGKKPNEITKKKEIKQLFI</sequence>
<dbReference type="PANTHER" id="PTHR46680:SF3">
    <property type="entry name" value="NF-KAPPA-B INHIBITOR CACTUS"/>
    <property type="match status" value="1"/>
</dbReference>
<dbReference type="SMART" id="SM00248">
    <property type="entry name" value="ANK"/>
    <property type="match status" value="7"/>
</dbReference>
<dbReference type="InterPro" id="IPR036770">
    <property type="entry name" value="Ankyrin_rpt-contain_sf"/>
</dbReference>
<dbReference type="AlphaFoldDB" id="A2E2P8"/>
<dbReference type="RefSeq" id="XP_001325299.1">
    <property type="nucleotide sequence ID" value="XM_001325264.1"/>
</dbReference>
<proteinExistence type="predicted"/>
<dbReference type="OrthoDB" id="5588096at2759"/>
<evidence type="ECO:0000256" key="1">
    <source>
        <dbReference type="ARBA" id="ARBA00022737"/>
    </source>
</evidence>
<dbReference type="PROSITE" id="PS50088">
    <property type="entry name" value="ANK_REPEAT"/>
    <property type="match status" value="5"/>
</dbReference>
<dbReference type="PANTHER" id="PTHR46680">
    <property type="entry name" value="NF-KAPPA-B INHIBITOR ALPHA"/>
    <property type="match status" value="1"/>
</dbReference>
<dbReference type="Proteomes" id="UP000001542">
    <property type="component" value="Unassembled WGS sequence"/>
</dbReference>
<dbReference type="EMBL" id="DS113291">
    <property type="protein sequence ID" value="EAY13076.1"/>
    <property type="molecule type" value="Genomic_DNA"/>
</dbReference>
<dbReference type="PROSITE" id="PS50297">
    <property type="entry name" value="ANK_REP_REGION"/>
    <property type="match status" value="3"/>
</dbReference>
<dbReference type="STRING" id="5722.A2E2P8"/>
<feature type="repeat" description="ANK" evidence="3">
    <location>
        <begin position="92"/>
        <end position="124"/>
    </location>
</feature>
<dbReference type="PRINTS" id="PR01415">
    <property type="entry name" value="ANKYRIN"/>
</dbReference>
<dbReference type="InterPro" id="IPR002110">
    <property type="entry name" value="Ankyrin_rpt"/>
</dbReference>
<dbReference type="VEuPathDB" id="TrichDB:TVAG_212580"/>
<feature type="repeat" description="ANK" evidence="3">
    <location>
        <begin position="227"/>
        <end position="259"/>
    </location>
</feature>
<evidence type="ECO:0000256" key="2">
    <source>
        <dbReference type="ARBA" id="ARBA00023043"/>
    </source>
</evidence>
<keyword evidence="5" id="KW-1185">Reference proteome</keyword>
<name>A2E2P8_TRIV3</name>
<feature type="repeat" description="ANK" evidence="3">
    <location>
        <begin position="125"/>
        <end position="157"/>
    </location>
</feature>
<evidence type="ECO:0000313" key="4">
    <source>
        <dbReference type="EMBL" id="EAY13076.1"/>
    </source>
</evidence>
<dbReference type="VEuPathDB" id="TrichDB:TVAGG3_0166390"/>
<dbReference type="Pfam" id="PF12796">
    <property type="entry name" value="Ank_2"/>
    <property type="match status" value="2"/>
</dbReference>
<feature type="repeat" description="ANK" evidence="3">
    <location>
        <begin position="158"/>
        <end position="190"/>
    </location>
</feature>
<dbReference type="eggNOG" id="KOG4177">
    <property type="taxonomic scope" value="Eukaryota"/>
</dbReference>
<dbReference type="KEGG" id="tva:4771049"/>
<organism evidence="4 5">
    <name type="scientific">Trichomonas vaginalis (strain ATCC PRA-98 / G3)</name>
    <dbReference type="NCBI Taxonomy" id="412133"/>
    <lineage>
        <taxon>Eukaryota</taxon>
        <taxon>Metamonada</taxon>
        <taxon>Parabasalia</taxon>
        <taxon>Trichomonadida</taxon>
        <taxon>Trichomonadidae</taxon>
        <taxon>Trichomonas</taxon>
    </lineage>
</organism>